<evidence type="ECO:0000313" key="9">
    <source>
        <dbReference type="EMBL" id="SEF75029.1"/>
    </source>
</evidence>
<evidence type="ECO:0000256" key="1">
    <source>
        <dbReference type="ARBA" id="ARBA00022714"/>
    </source>
</evidence>
<evidence type="ECO:0000256" key="4">
    <source>
        <dbReference type="ARBA" id="ARBA00023014"/>
    </source>
</evidence>
<dbReference type="KEGG" id="hlm:DV707_04650"/>
<keyword evidence="5" id="KW-1015">Disulfide bond</keyword>
<dbReference type="PROSITE" id="PS51318">
    <property type="entry name" value="TAT"/>
    <property type="match status" value="1"/>
</dbReference>
<dbReference type="InterPro" id="IPR014349">
    <property type="entry name" value="Rieske_Fe-S_prot"/>
</dbReference>
<evidence type="ECO:0000256" key="5">
    <source>
        <dbReference type="ARBA" id="ARBA00023157"/>
    </source>
</evidence>
<sequence>MSERDKYPAESGRRRFVKGVVGGAALAGVGATGAAAINSATQASGAGGGSTQAYAIENTDGPAPRGMPQIPVEIDDEGYLRGVWPEVKTEQQQGVQVTIAETEDFKGSGVTYSTDWFQFCGVESYGGINPEYDSDNYFRSGSSPGYEWQSETYSEGDRLHVDDFSDYQDWTNGVGTEGLGKPATGRWRSEDAEDVIPIQVIKSDRVQEMAQNDPWLEASTEEGFIAWLNKCTHFCCVPQFKAEGSAKFGAEDDVYCQCHQSIYDPFSIVQTLFVARPRPTE</sequence>
<dbReference type="InterPro" id="IPR017941">
    <property type="entry name" value="Rieske_2Fe-2S"/>
</dbReference>
<evidence type="ECO:0000313" key="11">
    <source>
        <dbReference type="Proteomes" id="UP000296733"/>
    </source>
</evidence>
<keyword evidence="2" id="KW-0479">Metal-binding</keyword>
<evidence type="ECO:0000313" key="8">
    <source>
        <dbReference type="EMBL" id="QCC47015.1"/>
    </source>
</evidence>
<keyword evidence="3" id="KW-0408">Iron</keyword>
<feature type="region of interest" description="Disordered" evidence="6">
    <location>
        <begin position="43"/>
        <end position="66"/>
    </location>
</feature>
<dbReference type="Gene3D" id="2.102.10.10">
    <property type="entry name" value="Rieske [2Fe-2S] iron-sulphur domain"/>
    <property type="match status" value="1"/>
</dbReference>
<dbReference type="GO" id="GO:0046872">
    <property type="term" value="F:metal ion binding"/>
    <property type="evidence" value="ECO:0007669"/>
    <property type="project" value="UniProtKB-KW"/>
</dbReference>
<dbReference type="RefSeq" id="WP_103990382.1">
    <property type="nucleotide sequence ID" value="NZ_CP031311.1"/>
</dbReference>
<reference evidence="9 10" key="1">
    <citation type="submission" date="2016-10" db="EMBL/GenBank/DDBJ databases">
        <authorList>
            <person name="de Groot N.N."/>
        </authorList>
    </citation>
    <scope>NUCLEOTIDE SEQUENCE [LARGE SCALE GENOMIC DNA]</scope>
    <source>
        <strain evidence="9 10">CGMCC 1.10331</strain>
    </source>
</reference>
<dbReference type="GeneID" id="39857351"/>
<accession>A0A1H5UJ22</accession>
<dbReference type="PANTHER" id="PTHR10134">
    <property type="entry name" value="CYTOCHROME B-C1 COMPLEX SUBUNIT RIESKE, MITOCHONDRIAL"/>
    <property type="match status" value="1"/>
</dbReference>
<keyword evidence="10" id="KW-1185">Reference proteome</keyword>
<dbReference type="GO" id="GO:0051537">
    <property type="term" value="F:2 iron, 2 sulfur cluster binding"/>
    <property type="evidence" value="ECO:0007669"/>
    <property type="project" value="UniProtKB-KW"/>
</dbReference>
<evidence type="ECO:0000313" key="10">
    <source>
        <dbReference type="Proteomes" id="UP000236740"/>
    </source>
</evidence>
<protein>
    <submittedName>
        <fullName evidence="8">Ubiquinol-cytochrome c reductase iron-sulfur subunit</fullName>
    </submittedName>
</protein>
<evidence type="ECO:0000256" key="2">
    <source>
        <dbReference type="ARBA" id="ARBA00022723"/>
    </source>
</evidence>
<keyword evidence="1" id="KW-0001">2Fe-2S</keyword>
<dbReference type="Proteomes" id="UP000236740">
    <property type="component" value="Unassembled WGS sequence"/>
</dbReference>
<proteinExistence type="predicted"/>
<dbReference type="InterPro" id="IPR036922">
    <property type="entry name" value="Rieske_2Fe-2S_sf"/>
</dbReference>
<dbReference type="Proteomes" id="UP000296733">
    <property type="component" value="Chromosome"/>
</dbReference>
<reference evidence="8 11" key="2">
    <citation type="journal article" date="2019" name="Nat. Commun.">
        <title>A new type of DNA phosphorothioation-based antiviral system in archaea.</title>
        <authorList>
            <person name="Xiong L."/>
            <person name="Liu S."/>
            <person name="Chen S."/>
            <person name="Xiao Y."/>
            <person name="Zhu B."/>
            <person name="Gao Y."/>
            <person name="Zhang Y."/>
            <person name="Chen B."/>
            <person name="Luo J."/>
            <person name="Deng Z."/>
            <person name="Chen X."/>
            <person name="Wang L."/>
            <person name="Chen S."/>
        </authorList>
    </citation>
    <scope>NUCLEOTIDE SEQUENCE [LARGE SCALE GENOMIC DNA]</scope>
    <source>
        <strain evidence="8 11">CGMCC 1.10331</strain>
    </source>
</reference>
<dbReference type="AlphaFoldDB" id="A0A1H5UJ22"/>
<evidence type="ECO:0000259" key="7">
    <source>
        <dbReference type="PROSITE" id="PS51296"/>
    </source>
</evidence>
<dbReference type="OrthoDB" id="5623at2157"/>
<name>A0A1H5UJ22_9EURY</name>
<gene>
    <name evidence="8" type="ORF">DV707_04650</name>
    <name evidence="9" type="ORF">SAMN04488133_0621</name>
</gene>
<dbReference type="PROSITE" id="PS51296">
    <property type="entry name" value="RIESKE"/>
    <property type="match status" value="1"/>
</dbReference>
<dbReference type="EMBL" id="CP031311">
    <property type="protein sequence ID" value="QCC47015.1"/>
    <property type="molecule type" value="Genomic_DNA"/>
</dbReference>
<dbReference type="EMBL" id="FNVN01000001">
    <property type="protein sequence ID" value="SEF75029.1"/>
    <property type="molecule type" value="Genomic_DNA"/>
</dbReference>
<dbReference type="SUPFAM" id="SSF50022">
    <property type="entry name" value="ISP domain"/>
    <property type="match status" value="1"/>
</dbReference>
<keyword evidence="4" id="KW-0411">Iron-sulfur</keyword>
<evidence type="ECO:0000256" key="3">
    <source>
        <dbReference type="ARBA" id="ARBA00023004"/>
    </source>
</evidence>
<evidence type="ECO:0000256" key="6">
    <source>
        <dbReference type="SAM" id="MobiDB-lite"/>
    </source>
</evidence>
<dbReference type="InterPro" id="IPR006311">
    <property type="entry name" value="TAT_signal"/>
</dbReference>
<feature type="domain" description="Rieske" evidence="7">
    <location>
        <begin position="192"/>
        <end position="281"/>
    </location>
</feature>
<organism evidence="9 10">
    <name type="scientific">Halobellus limi</name>
    <dbReference type="NCBI Taxonomy" id="699433"/>
    <lineage>
        <taxon>Archaea</taxon>
        <taxon>Methanobacteriati</taxon>
        <taxon>Methanobacteriota</taxon>
        <taxon>Stenosarchaea group</taxon>
        <taxon>Halobacteria</taxon>
        <taxon>Halobacteriales</taxon>
        <taxon>Haloferacaceae</taxon>
        <taxon>Halobellus</taxon>
    </lineage>
</organism>